<accession>A0A843APS2</accession>
<comment type="caution">
    <text evidence="1">The sequence shown here is derived from an EMBL/GenBank/DDBJ whole genome shotgun (WGS) entry which is preliminary data.</text>
</comment>
<evidence type="ECO:0000313" key="1">
    <source>
        <dbReference type="EMBL" id="MBF4468780.1"/>
    </source>
</evidence>
<protein>
    <submittedName>
        <fullName evidence="1">Uncharacterized protein</fullName>
    </submittedName>
</protein>
<gene>
    <name evidence="1" type="ORF">ISP01_05180</name>
</gene>
<dbReference type="AlphaFoldDB" id="A0A843APS2"/>
<name>A0A843APS2_METAZ</name>
<dbReference type="Proteomes" id="UP000658733">
    <property type="component" value="Unassembled WGS sequence"/>
</dbReference>
<organism evidence="1 2">
    <name type="scientific">Methanobrevibacter arboriphilus</name>
    <dbReference type="NCBI Taxonomy" id="39441"/>
    <lineage>
        <taxon>Archaea</taxon>
        <taxon>Methanobacteriati</taxon>
        <taxon>Methanobacteriota</taxon>
        <taxon>Methanomada group</taxon>
        <taxon>Methanobacteria</taxon>
        <taxon>Methanobacteriales</taxon>
        <taxon>Methanobacteriaceae</taxon>
        <taxon>Methanobrevibacter</taxon>
    </lineage>
</organism>
<sequence>MGLPTTVTGTITTLLALYKILTSDNIREYWIEKVEEESYNTLSKYNEEEA</sequence>
<reference evidence="1" key="1">
    <citation type="submission" date="2020-10" db="EMBL/GenBank/DDBJ databases">
        <title>Dehalococcoides mccartyi of a TCE/Cr reducing biochatode.</title>
        <authorList>
            <person name="Matturro B."/>
        </authorList>
    </citation>
    <scope>NUCLEOTIDE SEQUENCE</scope>
    <source>
        <strain evidence="1">Bin4</strain>
    </source>
</reference>
<evidence type="ECO:0000313" key="2">
    <source>
        <dbReference type="Proteomes" id="UP000658733"/>
    </source>
</evidence>
<proteinExistence type="predicted"/>
<dbReference type="EMBL" id="JADIIN010000043">
    <property type="protein sequence ID" value="MBF4468780.1"/>
    <property type="molecule type" value="Genomic_DNA"/>
</dbReference>
<dbReference type="RefSeq" id="WP_278522792.1">
    <property type="nucleotide sequence ID" value="NZ_JADIIN010000043.1"/>
</dbReference>